<keyword evidence="2" id="KW-1185">Reference proteome</keyword>
<organism evidence="2">
    <name type="scientific">Camponotus floridanus</name>
    <name type="common">Florida carpenter ant</name>
    <dbReference type="NCBI Taxonomy" id="104421"/>
    <lineage>
        <taxon>Eukaryota</taxon>
        <taxon>Metazoa</taxon>
        <taxon>Ecdysozoa</taxon>
        <taxon>Arthropoda</taxon>
        <taxon>Hexapoda</taxon>
        <taxon>Insecta</taxon>
        <taxon>Pterygota</taxon>
        <taxon>Neoptera</taxon>
        <taxon>Endopterygota</taxon>
        <taxon>Hymenoptera</taxon>
        <taxon>Apocrita</taxon>
        <taxon>Aculeata</taxon>
        <taxon>Formicoidea</taxon>
        <taxon>Formicidae</taxon>
        <taxon>Formicinae</taxon>
        <taxon>Camponotus</taxon>
    </lineage>
</organism>
<accession>E2B0W1</accession>
<sequence length="75" mass="8654">MIERWNLGGELANSKTQSRIPKYLRDIFLPLVLEDSRCEDKNRCENGIENGVGGRQKSIEEVKGNYFRRNVSLPD</sequence>
<evidence type="ECO:0000313" key="1">
    <source>
        <dbReference type="EMBL" id="EFN60664.1"/>
    </source>
</evidence>
<protein>
    <submittedName>
        <fullName evidence="1">Uncharacterized protein</fullName>
    </submittedName>
</protein>
<reference evidence="1 2" key="1">
    <citation type="journal article" date="2010" name="Science">
        <title>Genomic comparison of the ants Camponotus floridanus and Harpegnathos saltator.</title>
        <authorList>
            <person name="Bonasio R."/>
            <person name="Zhang G."/>
            <person name="Ye C."/>
            <person name="Mutti N.S."/>
            <person name="Fang X."/>
            <person name="Qin N."/>
            <person name="Donahue G."/>
            <person name="Yang P."/>
            <person name="Li Q."/>
            <person name="Li C."/>
            <person name="Zhang P."/>
            <person name="Huang Z."/>
            <person name="Berger S.L."/>
            <person name="Reinberg D."/>
            <person name="Wang J."/>
            <person name="Liebig J."/>
        </authorList>
    </citation>
    <scope>NUCLEOTIDE SEQUENCE [LARGE SCALE GENOMIC DNA]</scope>
    <source>
        <strain evidence="2">C129</strain>
    </source>
</reference>
<dbReference type="AlphaFoldDB" id="E2B0W1"/>
<dbReference type="Proteomes" id="UP000000311">
    <property type="component" value="Unassembled WGS sequence"/>
</dbReference>
<dbReference type="EMBL" id="GL444701">
    <property type="protein sequence ID" value="EFN60664.1"/>
    <property type="molecule type" value="Genomic_DNA"/>
</dbReference>
<gene>
    <name evidence="1" type="ORF">EAG_14882</name>
</gene>
<name>E2B0W1_CAMFO</name>
<evidence type="ECO:0000313" key="2">
    <source>
        <dbReference type="Proteomes" id="UP000000311"/>
    </source>
</evidence>
<proteinExistence type="predicted"/>
<dbReference type="InParanoid" id="E2B0W1"/>